<keyword evidence="2" id="KW-1185">Reference proteome</keyword>
<dbReference type="AlphaFoldDB" id="A0AAP0EY64"/>
<evidence type="ECO:0000313" key="1">
    <source>
        <dbReference type="EMBL" id="KAK9099002.1"/>
    </source>
</evidence>
<reference evidence="1 2" key="1">
    <citation type="submission" date="2024-01" db="EMBL/GenBank/DDBJ databases">
        <title>Genome assemblies of Stephania.</title>
        <authorList>
            <person name="Yang L."/>
        </authorList>
    </citation>
    <scope>NUCLEOTIDE SEQUENCE [LARGE SCALE GENOMIC DNA]</scope>
    <source>
        <strain evidence="1">YNDBR</strain>
        <tissue evidence="1">Leaf</tissue>
    </source>
</reference>
<dbReference type="Proteomes" id="UP001420932">
    <property type="component" value="Unassembled WGS sequence"/>
</dbReference>
<sequence length="66" mass="6914">MFGKVGGVTNTVGWSSLFSFCGSSGLETTSISIATFSLSFCAIVMSCSCEETSSVSSRFAQMLVHN</sequence>
<comment type="caution">
    <text evidence="1">The sequence shown here is derived from an EMBL/GenBank/DDBJ whole genome shotgun (WGS) entry which is preliminary data.</text>
</comment>
<evidence type="ECO:0000313" key="2">
    <source>
        <dbReference type="Proteomes" id="UP001420932"/>
    </source>
</evidence>
<name>A0AAP0EY64_9MAGN</name>
<proteinExistence type="predicted"/>
<protein>
    <submittedName>
        <fullName evidence="1">Uncharacterized protein</fullName>
    </submittedName>
</protein>
<dbReference type="EMBL" id="JBBNAF010000011">
    <property type="protein sequence ID" value="KAK9099002.1"/>
    <property type="molecule type" value="Genomic_DNA"/>
</dbReference>
<gene>
    <name evidence="1" type="ORF">Syun_026047</name>
</gene>
<organism evidence="1 2">
    <name type="scientific">Stephania yunnanensis</name>
    <dbReference type="NCBI Taxonomy" id="152371"/>
    <lineage>
        <taxon>Eukaryota</taxon>
        <taxon>Viridiplantae</taxon>
        <taxon>Streptophyta</taxon>
        <taxon>Embryophyta</taxon>
        <taxon>Tracheophyta</taxon>
        <taxon>Spermatophyta</taxon>
        <taxon>Magnoliopsida</taxon>
        <taxon>Ranunculales</taxon>
        <taxon>Menispermaceae</taxon>
        <taxon>Menispermoideae</taxon>
        <taxon>Cissampelideae</taxon>
        <taxon>Stephania</taxon>
    </lineage>
</organism>
<accession>A0AAP0EY64</accession>